<comment type="caution">
    <text evidence="1">The sequence shown here is derived from an EMBL/GenBank/DDBJ whole genome shotgun (WGS) entry which is preliminary data.</text>
</comment>
<dbReference type="AlphaFoldDB" id="A0A5J4KII7"/>
<protein>
    <recommendedName>
        <fullName evidence="3">DUF1877 family protein</fullName>
    </recommendedName>
</protein>
<organism evidence="1 2">
    <name type="scientific">Dictyobacter vulcani</name>
    <dbReference type="NCBI Taxonomy" id="2607529"/>
    <lineage>
        <taxon>Bacteria</taxon>
        <taxon>Bacillati</taxon>
        <taxon>Chloroflexota</taxon>
        <taxon>Ktedonobacteria</taxon>
        <taxon>Ktedonobacterales</taxon>
        <taxon>Dictyobacteraceae</taxon>
        <taxon>Dictyobacter</taxon>
    </lineage>
</organism>
<keyword evidence="2" id="KW-1185">Reference proteome</keyword>
<evidence type="ECO:0000313" key="1">
    <source>
        <dbReference type="EMBL" id="GER89274.1"/>
    </source>
</evidence>
<proteinExistence type="predicted"/>
<reference evidence="1 2" key="1">
    <citation type="submission" date="2019-10" db="EMBL/GenBank/DDBJ databases">
        <title>Dictyobacter vulcani sp. nov., within the class Ktedonobacteria, isolated from soil of volcanic Mt. Zao.</title>
        <authorList>
            <person name="Zheng Y."/>
            <person name="Wang C.M."/>
            <person name="Sakai Y."/>
            <person name="Abe K."/>
            <person name="Yokota A."/>
            <person name="Yabe S."/>
        </authorList>
    </citation>
    <scope>NUCLEOTIDE SEQUENCE [LARGE SCALE GENOMIC DNA]</scope>
    <source>
        <strain evidence="1 2">W12</strain>
    </source>
</reference>
<gene>
    <name evidence="1" type="ORF">KDW_34360</name>
</gene>
<accession>A0A5J4KII7</accession>
<evidence type="ECO:0008006" key="3">
    <source>
        <dbReference type="Google" id="ProtNLM"/>
    </source>
</evidence>
<sequence length="165" mass="18425">MRSAGLNKLALEVQNRSSYAMTTAKKQLLDADDCSETSGIEIGSHPATLHLRGWLAGISVRAMALFELLACGRRRMPFGYRPGEPYEDYIGYLTPDETRQLASCLEHAQPPDPARARQDYALFRLQQRSVQNARTIDEVLPEHAASFLQIVQQATQYDLGLLCSI</sequence>
<name>A0A5J4KII7_9CHLR</name>
<dbReference type="Proteomes" id="UP000326912">
    <property type="component" value="Unassembled WGS sequence"/>
</dbReference>
<evidence type="ECO:0000313" key="2">
    <source>
        <dbReference type="Proteomes" id="UP000326912"/>
    </source>
</evidence>
<dbReference type="EMBL" id="BKZW01000001">
    <property type="protein sequence ID" value="GER89274.1"/>
    <property type="molecule type" value="Genomic_DNA"/>
</dbReference>